<evidence type="ECO:0000313" key="3">
    <source>
        <dbReference type="Proteomes" id="UP001108029"/>
    </source>
</evidence>
<protein>
    <submittedName>
        <fullName evidence="2">Uncharacterized protein</fullName>
    </submittedName>
</protein>
<accession>A0A9Q3ZB47</accession>
<sequence>MTESKGAAVSTERQSTEQDHASAAWHEADSGARELREACAMAGVTLPSLSTDLTALMSGLPLVDLGRVNSDTALKLAEVIRRGRS</sequence>
<gene>
    <name evidence="2" type="ORF">LJ657_32455</name>
</gene>
<feature type="region of interest" description="Disordered" evidence="1">
    <location>
        <begin position="1"/>
        <end position="29"/>
    </location>
</feature>
<keyword evidence="3" id="KW-1185">Reference proteome</keyword>
<dbReference type="EMBL" id="JAJSBI010000020">
    <property type="protein sequence ID" value="MCD9878247.1"/>
    <property type="molecule type" value="Genomic_DNA"/>
</dbReference>
<evidence type="ECO:0000256" key="1">
    <source>
        <dbReference type="SAM" id="MobiDB-lite"/>
    </source>
</evidence>
<dbReference type="RefSeq" id="WP_232652470.1">
    <property type="nucleotide sequence ID" value="NZ_JAJSBI010000020.1"/>
</dbReference>
<comment type="caution">
    <text evidence="2">The sequence shown here is derived from an EMBL/GenBank/DDBJ whole genome shotgun (WGS) entry which is preliminary data.</text>
</comment>
<proteinExistence type="predicted"/>
<feature type="compositionally biased region" description="Basic and acidic residues" evidence="1">
    <location>
        <begin position="14"/>
        <end position="29"/>
    </location>
</feature>
<evidence type="ECO:0000313" key="2">
    <source>
        <dbReference type="EMBL" id="MCD9878247.1"/>
    </source>
</evidence>
<organism evidence="2 3">
    <name type="scientific">Streptomyces guryensis</name>
    <dbReference type="NCBI Taxonomy" id="2886947"/>
    <lineage>
        <taxon>Bacteria</taxon>
        <taxon>Bacillati</taxon>
        <taxon>Actinomycetota</taxon>
        <taxon>Actinomycetes</taxon>
        <taxon>Kitasatosporales</taxon>
        <taxon>Streptomycetaceae</taxon>
        <taxon>Streptomyces</taxon>
    </lineage>
</organism>
<dbReference type="Proteomes" id="UP001108029">
    <property type="component" value="Unassembled WGS sequence"/>
</dbReference>
<reference evidence="2" key="1">
    <citation type="submission" date="2021-12" db="EMBL/GenBank/DDBJ databases">
        <authorList>
            <person name="Lee J.-H."/>
            <person name="Kim S.-B."/>
        </authorList>
    </citation>
    <scope>NUCLEOTIDE SEQUENCE</scope>
    <source>
        <strain evidence="2">NR30</strain>
    </source>
</reference>
<name>A0A9Q3ZB47_9ACTN</name>
<dbReference type="AlphaFoldDB" id="A0A9Q3ZB47"/>